<evidence type="ECO:0000313" key="3">
    <source>
        <dbReference type="Proteomes" id="UP000585614"/>
    </source>
</evidence>
<evidence type="ECO:0000256" key="1">
    <source>
        <dbReference type="SAM" id="Phobius"/>
    </source>
</evidence>
<feature type="transmembrane region" description="Helical" evidence="1">
    <location>
        <begin position="6"/>
        <end position="28"/>
    </location>
</feature>
<proteinExistence type="predicted"/>
<dbReference type="AlphaFoldDB" id="A0A7J7SZC2"/>
<keyword evidence="1" id="KW-0812">Transmembrane</keyword>
<dbReference type="Proteomes" id="UP000585614">
    <property type="component" value="Unassembled WGS sequence"/>
</dbReference>
<dbReference type="GO" id="GO:0016020">
    <property type="term" value="C:membrane"/>
    <property type="evidence" value="ECO:0007669"/>
    <property type="project" value="InterPro"/>
</dbReference>
<evidence type="ECO:0000313" key="2">
    <source>
        <dbReference type="EMBL" id="KAF6293796.1"/>
    </source>
</evidence>
<keyword evidence="1" id="KW-1133">Transmembrane helix</keyword>
<sequence>MEAGGVADSLLSGACVLFTLGMFSTGLSDLRHMRMARRVDNVQFLPFLTTDVNKLCSSRLQPCWGSCSWALATFGSWYPTLRPGFSSWASSAVSSPSVCTSHHWLTW</sequence>
<dbReference type="InterPro" id="IPR004316">
    <property type="entry name" value="SWEET_rpt"/>
</dbReference>
<dbReference type="Pfam" id="PF03083">
    <property type="entry name" value="MtN3_slv"/>
    <property type="match status" value="1"/>
</dbReference>
<accession>A0A7J7SZC2</accession>
<dbReference type="EMBL" id="JACAGC010000021">
    <property type="protein sequence ID" value="KAF6293796.1"/>
    <property type="molecule type" value="Genomic_DNA"/>
</dbReference>
<gene>
    <name evidence="2" type="ORF">mRhiFer1_015627</name>
</gene>
<name>A0A7J7SZC2_RHIFE</name>
<protein>
    <submittedName>
        <fullName evidence="2">Solute carrier family 50 member 1</fullName>
    </submittedName>
</protein>
<keyword evidence="1" id="KW-0472">Membrane</keyword>
<organism evidence="2 3">
    <name type="scientific">Rhinolophus ferrumequinum</name>
    <name type="common">Greater horseshoe bat</name>
    <dbReference type="NCBI Taxonomy" id="59479"/>
    <lineage>
        <taxon>Eukaryota</taxon>
        <taxon>Metazoa</taxon>
        <taxon>Chordata</taxon>
        <taxon>Craniata</taxon>
        <taxon>Vertebrata</taxon>
        <taxon>Euteleostomi</taxon>
        <taxon>Mammalia</taxon>
        <taxon>Eutheria</taxon>
        <taxon>Laurasiatheria</taxon>
        <taxon>Chiroptera</taxon>
        <taxon>Yinpterochiroptera</taxon>
        <taxon>Rhinolophoidea</taxon>
        <taxon>Rhinolophidae</taxon>
        <taxon>Rhinolophinae</taxon>
        <taxon>Rhinolophus</taxon>
    </lineage>
</organism>
<comment type="caution">
    <text evidence="2">The sequence shown here is derived from an EMBL/GenBank/DDBJ whole genome shotgun (WGS) entry which is preliminary data.</text>
</comment>
<reference evidence="2 3" key="1">
    <citation type="journal article" date="2020" name="Nature">
        <title>Six reference-quality genomes reveal evolution of bat adaptations.</title>
        <authorList>
            <person name="Jebb D."/>
            <person name="Huang Z."/>
            <person name="Pippel M."/>
            <person name="Hughes G.M."/>
            <person name="Lavrichenko K."/>
            <person name="Devanna P."/>
            <person name="Winkler S."/>
            <person name="Jermiin L.S."/>
            <person name="Skirmuntt E.C."/>
            <person name="Katzourakis A."/>
            <person name="Burkitt-Gray L."/>
            <person name="Ray D.A."/>
            <person name="Sullivan K.A.M."/>
            <person name="Roscito J.G."/>
            <person name="Kirilenko B.M."/>
            <person name="Davalos L.M."/>
            <person name="Corthals A.P."/>
            <person name="Power M.L."/>
            <person name="Jones G."/>
            <person name="Ransome R.D."/>
            <person name="Dechmann D.K.N."/>
            <person name="Locatelli A.G."/>
            <person name="Puechmaille S.J."/>
            <person name="Fedrigo O."/>
            <person name="Jarvis E.D."/>
            <person name="Hiller M."/>
            <person name="Vernes S.C."/>
            <person name="Myers E.W."/>
            <person name="Teeling E.C."/>
        </authorList>
    </citation>
    <scope>NUCLEOTIDE SEQUENCE [LARGE SCALE GENOMIC DNA]</scope>
    <source>
        <strain evidence="2">MRhiFer1</strain>
        <tissue evidence="2">Lung</tissue>
    </source>
</reference>